<accession>A0A4C1TNL3</accession>
<dbReference type="AlphaFoldDB" id="A0A4C1TNL3"/>
<protein>
    <submittedName>
        <fullName evidence="1">Uncharacterized protein</fullName>
    </submittedName>
</protein>
<gene>
    <name evidence="1" type="ORF">EVAR_92299_1</name>
</gene>
<proteinExistence type="predicted"/>
<reference evidence="1 2" key="1">
    <citation type="journal article" date="2019" name="Commun. Biol.">
        <title>The bagworm genome reveals a unique fibroin gene that provides high tensile strength.</title>
        <authorList>
            <person name="Kono N."/>
            <person name="Nakamura H."/>
            <person name="Ohtoshi R."/>
            <person name="Tomita M."/>
            <person name="Numata K."/>
            <person name="Arakawa K."/>
        </authorList>
    </citation>
    <scope>NUCLEOTIDE SEQUENCE [LARGE SCALE GENOMIC DNA]</scope>
</reference>
<name>A0A4C1TNL3_EUMVA</name>
<sequence length="119" mass="13726">MQGTNQNMLTLRNGFPQLRANTVETASHRHKSKMLTATETYKPLIYLARTDMLEIVTGGKKVKSAYKTLWETEMMPTLAQAVRGYEEFVKYLNNYLFLKQRADAEHEIKNHMPSSVSQN</sequence>
<keyword evidence="2" id="KW-1185">Reference proteome</keyword>
<comment type="caution">
    <text evidence="1">The sequence shown here is derived from an EMBL/GenBank/DDBJ whole genome shotgun (WGS) entry which is preliminary data.</text>
</comment>
<dbReference type="Proteomes" id="UP000299102">
    <property type="component" value="Unassembled WGS sequence"/>
</dbReference>
<dbReference type="EMBL" id="BGZK01000070">
    <property type="protein sequence ID" value="GBP15308.1"/>
    <property type="molecule type" value="Genomic_DNA"/>
</dbReference>
<organism evidence="1 2">
    <name type="scientific">Eumeta variegata</name>
    <name type="common">Bagworm moth</name>
    <name type="synonym">Eumeta japonica</name>
    <dbReference type="NCBI Taxonomy" id="151549"/>
    <lineage>
        <taxon>Eukaryota</taxon>
        <taxon>Metazoa</taxon>
        <taxon>Ecdysozoa</taxon>
        <taxon>Arthropoda</taxon>
        <taxon>Hexapoda</taxon>
        <taxon>Insecta</taxon>
        <taxon>Pterygota</taxon>
        <taxon>Neoptera</taxon>
        <taxon>Endopterygota</taxon>
        <taxon>Lepidoptera</taxon>
        <taxon>Glossata</taxon>
        <taxon>Ditrysia</taxon>
        <taxon>Tineoidea</taxon>
        <taxon>Psychidae</taxon>
        <taxon>Oiketicinae</taxon>
        <taxon>Eumeta</taxon>
    </lineage>
</organism>
<evidence type="ECO:0000313" key="2">
    <source>
        <dbReference type="Proteomes" id="UP000299102"/>
    </source>
</evidence>
<evidence type="ECO:0000313" key="1">
    <source>
        <dbReference type="EMBL" id="GBP15308.1"/>
    </source>
</evidence>